<sequence>MTGPKGCGRESGWGKEIHRPAASGSSLRVKCTGAILAGGRSRRLGWDKATLLLGGKPLAHWVAEQLAPLTSVLWLVTNTPLPHVALGLPLLTDLVPDQGPLGGLRTALFFSRTSWVLAVSVDNPFLPEELLIALTEQATKTTRPAVLYRSDQGLEPFPGLYHVRLLQRLGDYLQNRRHVRPFLETLRPREIPLPMTTPFFNINTPEDLRQAEKWLTQSRGPSAIYP</sequence>
<name>A0A7C5EMY4_9BACT</name>
<keyword evidence="10" id="KW-0548">Nucleotidyltransferase</keyword>
<evidence type="ECO:0000256" key="1">
    <source>
        <dbReference type="ARBA" id="ARBA00022490"/>
    </source>
</evidence>
<comment type="function">
    <text evidence="8">Transfers a GMP moiety from GTP to Mo-molybdopterin (Mo-MPT) cofactor (Moco or molybdenum cofactor) to form Mo-molybdopterin guanine dinucleotide (Mo-MGD) cofactor.</text>
</comment>
<keyword evidence="7 8" id="KW-0501">Molybdenum cofactor biosynthesis</keyword>
<dbReference type="GO" id="GO:0061603">
    <property type="term" value="F:molybdenum cofactor guanylyltransferase activity"/>
    <property type="evidence" value="ECO:0007669"/>
    <property type="project" value="UniProtKB-EC"/>
</dbReference>
<dbReference type="Gene3D" id="3.90.550.10">
    <property type="entry name" value="Spore Coat Polysaccharide Biosynthesis Protein SpsA, Chain A"/>
    <property type="match status" value="1"/>
</dbReference>
<dbReference type="AlphaFoldDB" id="A0A7C5EMY4"/>
<comment type="caution">
    <text evidence="10">The sequence shown here is derived from an EMBL/GenBank/DDBJ whole genome shotgun (WGS) entry which is preliminary data.</text>
</comment>
<dbReference type="InterPro" id="IPR029044">
    <property type="entry name" value="Nucleotide-diphossugar_trans"/>
</dbReference>
<feature type="domain" description="MobA-like NTP transferase" evidence="9">
    <location>
        <begin position="33"/>
        <end position="185"/>
    </location>
</feature>
<keyword evidence="4 8" id="KW-0547">Nucleotide-binding</keyword>
<keyword evidence="3 8" id="KW-0479">Metal-binding</keyword>
<accession>A0A7C5EMY4</accession>
<evidence type="ECO:0000256" key="7">
    <source>
        <dbReference type="ARBA" id="ARBA00023150"/>
    </source>
</evidence>
<evidence type="ECO:0000256" key="4">
    <source>
        <dbReference type="ARBA" id="ARBA00022741"/>
    </source>
</evidence>
<evidence type="ECO:0000256" key="2">
    <source>
        <dbReference type="ARBA" id="ARBA00022679"/>
    </source>
</evidence>
<keyword evidence="6 8" id="KW-0342">GTP-binding</keyword>
<comment type="subcellular location">
    <subcellularLocation>
        <location evidence="8">Cytoplasm</location>
    </subcellularLocation>
</comment>
<dbReference type="GO" id="GO:0006777">
    <property type="term" value="P:Mo-molybdopterin cofactor biosynthetic process"/>
    <property type="evidence" value="ECO:0007669"/>
    <property type="project" value="UniProtKB-KW"/>
</dbReference>
<dbReference type="PANTHER" id="PTHR19136">
    <property type="entry name" value="MOLYBDENUM COFACTOR GUANYLYLTRANSFERASE"/>
    <property type="match status" value="1"/>
</dbReference>
<evidence type="ECO:0000256" key="8">
    <source>
        <dbReference type="HAMAP-Rule" id="MF_00316"/>
    </source>
</evidence>
<proteinExistence type="inferred from homology"/>
<reference evidence="10" key="1">
    <citation type="journal article" date="2020" name="mSystems">
        <title>Genome- and Community-Level Interaction Insights into Carbon Utilization and Element Cycling Functions of Hydrothermarchaeota in Hydrothermal Sediment.</title>
        <authorList>
            <person name="Zhou Z."/>
            <person name="Liu Y."/>
            <person name="Xu W."/>
            <person name="Pan J."/>
            <person name="Luo Z.H."/>
            <person name="Li M."/>
        </authorList>
    </citation>
    <scope>NUCLEOTIDE SEQUENCE [LARGE SCALE GENOMIC DNA]</scope>
    <source>
        <strain evidence="10">SpSt-853</strain>
    </source>
</reference>
<feature type="binding site" evidence="8">
    <location>
        <position position="93"/>
    </location>
    <ligand>
        <name>GTP</name>
        <dbReference type="ChEBI" id="CHEBI:37565"/>
    </ligand>
</feature>
<dbReference type="GO" id="GO:0005525">
    <property type="term" value="F:GTP binding"/>
    <property type="evidence" value="ECO:0007669"/>
    <property type="project" value="UniProtKB-UniRule"/>
</dbReference>
<dbReference type="SUPFAM" id="SSF53448">
    <property type="entry name" value="Nucleotide-diphospho-sugar transferases"/>
    <property type="match status" value="1"/>
</dbReference>
<dbReference type="EMBL" id="DTKJ01000059">
    <property type="protein sequence ID" value="HGZ12337.1"/>
    <property type="molecule type" value="Genomic_DNA"/>
</dbReference>
<dbReference type="PANTHER" id="PTHR19136:SF81">
    <property type="entry name" value="MOLYBDENUM COFACTOR GUANYLYLTRANSFERASE"/>
    <property type="match status" value="1"/>
</dbReference>
<keyword evidence="5 8" id="KW-0460">Magnesium</keyword>
<feature type="binding site" evidence="8">
    <location>
        <position position="122"/>
    </location>
    <ligand>
        <name>GTP</name>
        <dbReference type="ChEBI" id="CHEBI:37565"/>
    </ligand>
</feature>
<comment type="similarity">
    <text evidence="8">Belongs to the MobA family.</text>
</comment>
<feature type="binding site" evidence="8">
    <location>
        <begin position="36"/>
        <end position="38"/>
    </location>
    <ligand>
        <name>GTP</name>
        <dbReference type="ChEBI" id="CHEBI:37565"/>
    </ligand>
</feature>
<comment type="domain">
    <text evidence="8">The N-terminal domain determines nucleotide recognition and specific binding, while the C-terminal domain determines the specific binding to the target protein.</text>
</comment>
<gene>
    <name evidence="8" type="primary">mobA</name>
    <name evidence="10" type="ORF">ENW48_08965</name>
</gene>
<protein>
    <recommendedName>
        <fullName evidence="8">Probable molybdenum cofactor guanylyltransferase</fullName>
        <shortName evidence="8">MoCo guanylyltransferase</shortName>
        <ecNumber evidence="8">2.7.7.77</ecNumber>
    </recommendedName>
    <alternativeName>
        <fullName evidence="8">GTP:molybdopterin guanylyltransferase</fullName>
    </alternativeName>
    <alternativeName>
        <fullName evidence="8">Mo-MPT guanylyltransferase</fullName>
    </alternativeName>
    <alternativeName>
        <fullName evidence="8">Molybdopterin guanylyltransferase</fullName>
    </alternativeName>
    <alternativeName>
        <fullName evidence="8">Molybdopterin-guanine dinucleotide synthase</fullName>
        <shortName evidence="8">MGD synthase</shortName>
    </alternativeName>
</protein>
<keyword evidence="1 8" id="KW-0963">Cytoplasm</keyword>
<feature type="binding site" evidence="8">
    <location>
        <position position="48"/>
    </location>
    <ligand>
        <name>GTP</name>
        <dbReference type="ChEBI" id="CHEBI:37565"/>
    </ligand>
</feature>
<feature type="binding site" evidence="8">
    <location>
        <position position="122"/>
    </location>
    <ligand>
        <name>Mg(2+)</name>
        <dbReference type="ChEBI" id="CHEBI:18420"/>
    </ligand>
</feature>
<dbReference type="InterPro" id="IPR025877">
    <property type="entry name" value="MobA-like_NTP_Trfase"/>
</dbReference>
<dbReference type="Pfam" id="PF12804">
    <property type="entry name" value="NTP_transf_3"/>
    <property type="match status" value="1"/>
</dbReference>
<dbReference type="GO" id="GO:0005737">
    <property type="term" value="C:cytoplasm"/>
    <property type="evidence" value="ECO:0007669"/>
    <property type="project" value="UniProtKB-SubCell"/>
</dbReference>
<dbReference type="InterPro" id="IPR013482">
    <property type="entry name" value="Molybde_CF_guanTrfase"/>
</dbReference>
<comment type="catalytic activity">
    <reaction evidence="8">
        <text>Mo-molybdopterin + GTP + H(+) = Mo-molybdopterin guanine dinucleotide + diphosphate</text>
        <dbReference type="Rhea" id="RHEA:34243"/>
        <dbReference type="ChEBI" id="CHEBI:15378"/>
        <dbReference type="ChEBI" id="CHEBI:33019"/>
        <dbReference type="ChEBI" id="CHEBI:37565"/>
        <dbReference type="ChEBI" id="CHEBI:71302"/>
        <dbReference type="ChEBI" id="CHEBI:71310"/>
        <dbReference type="EC" id="2.7.7.77"/>
    </reaction>
</comment>
<dbReference type="HAMAP" id="MF_00316">
    <property type="entry name" value="MobA"/>
    <property type="match status" value="1"/>
</dbReference>
<dbReference type="CDD" id="cd02503">
    <property type="entry name" value="MobA"/>
    <property type="match status" value="1"/>
</dbReference>
<dbReference type="EC" id="2.7.7.77" evidence="8"/>
<evidence type="ECO:0000256" key="3">
    <source>
        <dbReference type="ARBA" id="ARBA00022723"/>
    </source>
</evidence>
<evidence type="ECO:0000313" key="10">
    <source>
        <dbReference type="EMBL" id="HGZ12337.1"/>
    </source>
</evidence>
<organism evidence="10">
    <name type="scientific">Desulfobacca acetoxidans</name>
    <dbReference type="NCBI Taxonomy" id="60893"/>
    <lineage>
        <taxon>Bacteria</taxon>
        <taxon>Pseudomonadati</taxon>
        <taxon>Thermodesulfobacteriota</taxon>
        <taxon>Desulfobaccia</taxon>
        <taxon>Desulfobaccales</taxon>
        <taxon>Desulfobaccaceae</taxon>
        <taxon>Desulfobacca</taxon>
    </lineage>
</organism>
<keyword evidence="2 8" id="KW-0808">Transferase</keyword>
<dbReference type="GO" id="GO:0046872">
    <property type="term" value="F:metal ion binding"/>
    <property type="evidence" value="ECO:0007669"/>
    <property type="project" value="UniProtKB-KW"/>
</dbReference>
<evidence type="ECO:0000256" key="6">
    <source>
        <dbReference type="ARBA" id="ARBA00023134"/>
    </source>
</evidence>
<evidence type="ECO:0000259" key="9">
    <source>
        <dbReference type="Pfam" id="PF12804"/>
    </source>
</evidence>
<comment type="cofactor">
    <cofactor evidence="8">
        <name>Mg(2+)</name>
        <dbReference type="ChEBI" id="CHEBI:18420"/>
    </cofactor>
</comment>
<comment type="caution">
    <text evidence="8">Lacks conserved residue(s) required for the propagation of feature annotation.</text>
</comment>
<evidence type="ECO:0000256" key="5">
    <source>
        <dbReference type="ARBA" id="ARBA00022842"/>
    </source>
</evidence>